<accession>A0A644VY58</accession>
<gene>
    <name evidence="1" type="ORF">SDC9_42422</name>
</gene>
<name>A0A644VY58_9ZZZZ</name>
<comment type="caution">
    <text evidence="1">The sequence shown here is derived from an EMBL/GenBank/DDBJ whole genome shotgun (WGS) entry which is preliminary data.</text>
</comment>
<dbReference type="Pfam" id="PF21983">
    <property type="entry name" value="NikA-like"/>
    <property type="match status" value="1"/>
</dbReference>
<evidence type="ECO:0000313" key="1">
    <source>
        <dbReference type="EMBL" id="MPL96247.1"/>
    </source>
</evidence>
<organism evidence="1">
    <name type="scientific">bioreactor metagenome</name>
    <dbReference type="NCBI Taxonomy" id="1076179"/>
    <lineage>
        <taxon>unclassified sequences</taxon>
        <taxon>metagenomes</taxon>
        <taxon>ecological metagenomes</taxon>
    </lineage>
</organism>
<proteinExistence type="predicted"/>
<reference evidence="1" key="1">
    <citation type="submission" date="2019-08" db="EMBL/GenBank/DDBJ databases">
        <authorList>
            <person name="Kucharzyk K."/>
            <person name="Murdoch R.W."/>
            <person name="Higgins S."/>
            <person name="Loffler F."/>
        </authorList>
    </citation>
    <scope>NUCLEOTIDE SEQUENCE</scope>
</reference>
<protein>
    <submittedName>
        <fullName evidence="1">Uncharacterized protein</fullName>
    </submittedName>
</protein>
<dbReference type="EMBL" id="VSSQ01000501">
    <property type="protein sequence ID" value="MPL96247.1"/>
    <property type="molecule type" value="Genomic_DNA"/>
</dbReference>
<dbReference type="InterPro" id="IPR053842">
    <property type="entry name" value="NikA-like"/>
</dbReference>
<sequence>MANRNRNIQLKFWVSDDEKELIDGKMAILKTHNMGAYLRKMAIDGYIIQVDYTEQKKLASAVNKVGANFNQISKRINTTGHCYEEDIAEMKELMNRIWQLLKSSQSGEL</sequence>
<dbReference type="AlphaFoldDB" id="A0A644VY58"/>